<dbReference type="Proteomes" id="UP000618382">
    <property type="component" value="Unassembled WGS sequence"/>
</dbReference>
<dbReference type="Pfam" id="PF01909">
    <property type="entry name" value="NTP_transf_2"/>
    <property type="match status" value="1"/>
</dbReference>
<evidence type="ECO:0000313" key="4">
    <source>
        <dbReference type="Proteomes" id="UP000577956"/>
    </source>
</evidence>
<protein>
    <submittedName>
        <fullName evidence="3">Putative nucleotidyltransferase</fullName>
    </submittedName>
</protein>
<dbReference type="CDD" id="cd05403">
    <property type="entry name" value="NT_KNTase_like"/>
    <property type="match status" value="1"/>
</dbReference>
<name>A0A7Y9FHD2_9CELL</name>
<comment type="caution">
    <text evidence="3">The sequence shown here is derived from an EMBL/GenBank/DDBJ whole genome shotgun (WGS) entry which is preliminary data.</text>
</comment>
<reference evidence="2 5" key="2">
    <citation type="submission" date="2021-01" db="EMBL/GenBank/DDBJ databases">
        <title>Whole genome shotgun sequence of Cellulomonas oligotrophica NBRC 109435.</title>
        <authorList>
            <person name="Komaki H."/>
            <person name="Tamura T."/>
        </authorList>
    </citation>
    <scope>NUCLEOTIDE SEQUENCE [LARGE SCALE GENOMIC DNA]</scope>
    <source>
        <strain evidence="2 5">NBRC 109435</strain>
    </source>
</reference>
<evidence type="ECO:0000313" key="2">
    <source>
        <dbReference type="EMBL" id="GIG32267.1"/>
    </source>
</evidence>
<dbReference type="SUPFAM" id="SSF81301">
    <property type="entry name" value="Nucleotidyltransferase"/>
    <property type="match status" value="1"/>
</dbReference>
<sequence>MDLNDPITTVVPTLEGRVLQVLARTDLPLSGSRVASLIPSASNAGVRVALGRLVDGGIVMTEAAPPAVLYVANRRHLLWDAVERLVRATDGAVGALAARLAAVVRDVLGEPEASATTLALFGSTARGDNRPGSDIDLLLVHSDAVGATEQADRLVSSLIEEAQAATGNETNVYAASRGRIDRLIEERDPMVESWVADARPLFGPDVLRRLRGGSWPAS</sequence>
<dbReference type="Gene3D" id="3.30.460.10">
    <property type="entry name" value="Beta Polymerase, domain 2"/>
    <property type="match status" value="1"/>
</dbReference>
<feature type="domain" description="Polymerase nucleotidyl transferase" evidence="1">
    <location>
        <begin position="116"/>
        <end position="151"/>
    </location>
</feature>
<organism evidence="3 4">
    <name type="scientific">Cellulomonas oligotrophica</name>
    <dbReference type="NCBI Taxonomy" id="931536"/>
    <lineage>
        <taxon>Bacteria</taxon>
        <taxon>Bacillati</taxon>
        <taxon>Actinomycetota</taxon>
        <taxon>Actinomycetes</taxon>
        <taxon>Micrococcales</taxon>
        <taxon>Cellulomonadaceae</taxon>
        <taxon>Cellulomonas</taxon>
    </lineage>
</organism>
<evidence type="ECO:0000259" key="1">
    <source>
        <dbReference type="Pfam" id="PF01909"/>
    </source>
</evidence>
<dbReference type="GO" id="GO:0016779">
    <property type="term" value="F:nucleotidyltransferase activity"/>
    <property type="evidence" value="ECO:0007669"/>
    <property type="project" value="InterPro"/>
</dbReference>
<gene>
    <name evidence="3" type="ORF">BKA21_002496</name>
    <name evidence="2" type="ORF">Col01nite_14260</name>
</gene>
<evidence type="ECO:0000313" key="3">
    <source>
        <dbReference type="EMBL" id="NYD86947.1"/>
    </source>
</evidence>
<dbReference type="EMBL" id="JACCBK010000001">
    <property type="protein sequence ID" value="NYD86947.1"/>
    <property type="molecule type" value="Genomic_DNA"/>
</dbReference>
<dbReference type="Proteomes" id="UP000577956">
    <property type="component" value="Unassembled WGS sequence"/>
</dbReference>
<dbReference type="InterPro" id="IPR002934">
    <property type="entry name" value="Polymerase_NTP_transf_dom"/>
</dbReference>
<dbReference type="AlphaFoldDB" id="A0A7Y9FHD2"/>
<dbReference type="EMBL" id="BONN01000003">
    <property type="protein sequence ID" value="GIG32267.1"/>
    <property type="molecule type" value="Genomic_DNA"/>
</dbReference>
<dbReference type="InterPro" id="IPR043519">
    <property type="entry name" value="NT_sf"/>
</dbReference>
<keyword evidence="3" id="KW-0808">Transferase</keyword>
<keyword evidence="5" id="KW-1185">Reference proteome</keyword>
<evidence type="ECO:0000313" key="5">
    <source>
        <dbReference type="Proteomes" id="UP000618382"/>
    </source>
</evidence>
<reference evidence="3 4" key="1">
    <citation type="submission" date="2020-07" db="EMBL/GenBank/DDBJ databases">
        <title>Sequencing the genomes of 1000 actinobacteria strains.</title>
        <authorList>
            <person name="Klenk H.-P."/>
        </authorList>
    </citation>
    <scope>NUCLEOTIDE SEQUENCE [LARGE SCALE GENOMIC DNA]</scope>
    <source>
        <strain evidence="3 4">DSM 24482</strain>
    </source>
</reference>
<accession>A0A7Y9FHD2</accession>
<dbReference type="RefSeq" id="WP_170209033.1">
    <property type="nucleotide sequence ID" value="NZ_BAABFI010000008.1"/>
</dbReference>
<proteinExistence type="predicted"/>